<dbReference type="PANTHER" id="PTHR43167">
    <property type="entry name" value="PUTATIVE (AFU_ORTHOLOGUE AFUA_6G01830)-RELATED"/>
    <property type="match status" value="1"/>
</dbReference>
<reference evidence="4 5" key="1">
    <citation type="submission" date="2018-01" db="EMBL/GenBank/DDBJ databases">
        <title>Deinococcus koreensis sp. nov., a radiation-resistant bacterium isolated from river water.</title>
        <authorList>
            <person name="Choi A."/>
        </authorList>
    </citation>
    <scope>NUCLEOTIDE SEQUENCE [LARGE SCALE GENOMIC DNA]</scope>
    <source>
        <strain evidence="4 5">SJW1-2</strain>
    </source>
</reference>
<dbReference type="RefSeq" id="WP_103311933.1">
    <property type="nucleotide sequence ID" value="NZ_PPPD01000001.1"/>
</dbReference>
<dbReference type="PANTHER" id="PTHR43167:SF1">
    <property type="entry name" value="PUTATIVE (AFU_ORTHOLOGUE AFUA_6G01830)-RELATED"/>
    <property type="match status" value="1"/>
</dbReference>
<evidence type="ECO:0000256" key="2">
    <source>
        <dbReference type="RuleBase" id="RU003476"/>
    </source>
</evidence>
<accession>A0A2K3UY73</accession>
<dbReference type="Proteomes" id="UP000236379">
    <property type="component" value="Unassembled WGS sequence"/>
</dbReference>
<dbReference type="Pfam" id="PF13578">
    <property type="entry name" value="Methyltransf_24"/>
    <property type="match status" value="1"/>
</dbReference>
<dbReference type="Gene3D" id="3.90.79.10">
    <property type="entry name" value="Nucleoside Triphosphate Pyrophosphohydrolase"/>
    <property type="match status" value="1"/>
</dbReference>
<dbReference type="PROSITE" id="PS51462">
    <property type="entry name" value="NUDIX"/>
    <property type="match status" value="1"/>
</dbReference>
<sequence length="321" mass="34518">MTSAQTSAQWIDLSPSPDRIGRACAWIEQGGLVLMTGLEWGGWTLPGGGIHPGETPAQAAIREAWEECGARCEVAGEPVILHNDSACYPLRLLALEPSPEGRPVAWVNPRSLPWADDVQLRQLLSARGETPAHLARPPLVERALAEAARLGFGHSCSLETGRLLRTLAASKPGGRLLELGSGVGVGAAWLLAGMDASSRLLTVEHDPLRAEVVWEGLRDDPRAEVLHGDWRGGLERGGFDLIFADCAPSRREVIHLDSLVAALNPGGLLVFDNFSPPASLPEPLYQGDAERDALFAYPELSCVELSVSFRERVIVATRTRG</sequence>
<dbReference type="CDD" id="cd02440">
    <property type="entry name" value="AdoMet_MTases"/>
    <property type="match status" value="1"/>
</dbReference>
<gene>
    <name evidence="4" type="ORF">CVO96_08940</name>
</gene>
<dbReference type="InterPro" id="IPR015797">
    <property type="entry name" value="NUDIX_hydrolase-like_dom_sf"/>
</dbReference>
<evidence type="ECO:0000313" key="4">
    <source>
        <dbReference type="EMBL" id="PNY81490.1"/>
    </source>
</evidence>
<dbReference type="Gene3D" id="3.40.50.150">
    <property type="entry name" value="Vaccinia Virus protein VP39"/>
    <property type="match status" value="1"/>
</dbReference>
<comment type="similarity">
    <text evidence="2">Belongs to the Nudix hydrolase family.</text>
</comment>
<evidence type="ECO:0000259" key="3">
    <source>
        <dbReference type="PROSITE" id="PS51462"/>
    </source>
</evidence>
<keyword evidence="1 2" id="KW-0378">Hydrolase</keyword>
<name>A0A2K3UY73_9DEIO</name>
<feature type="domain" description="Nudix hydrolase" evidence="3">
    <location>
        <begin position="17"/>
        <end position="137"/>
    </location>
</feature>
<dbReference type="OrthoDB" id="9802676at2"/>
<comment type="caution">
    <text evidence="4">The sequence shown here is derived from an EMBL/GenBank/DDBJ whole genome shotgun (WGS) entry which is preliminary data.</text>
</comment>
<evidence type="ECO:0000256" key="1">
    <source>
        <dbReference type="ARBA" id="ARBA00022801"/>
    </source>
</evidence>
<dbReference type="InterPro" id="IPR029063">
    <property type="entry name" value="SAM-dependent_MTases_sf"/>
</dbReference>
<dbReference type="InterPro" id="IPR000086">
    <property type="entry name" value="NUDIX_hydrolase_dom"/>
</dbReference>
<dbReference type="GO" id="GO:0016787">
    <property type="term" value="F:hydrolase activity"/>
    <property type="evidence" value="ECO:0007669"/>
    <property type="project" value="UniProtKB-KW"/>
</dbReference>
<dbReference type="SUPFAM" id="SSF53335">
    <property type="entry name" value="S-adenosyl-L-methionine-dependent methyltransferases"/>
    <property type="match status" value="1"/>
</dbReference>
<organism evidence="4 5">
    <name type="scientific">Deinococcus koreensis</name>
    <dbReference type="NCBI Taxonomy" id="2054903"/>
    <lineage>
        <taxon>Bacteria</taxon>
        <taxon>Thermotogati</taxon>
        <taxon>Deinococcota</taxon>
        <taxon>Deinococci</taxon>
        <taxon>Deinococcales</taxon>
        <taxon>Deinococcaceae</taxon>
        <taxon>Deinococcus</taxon>
    </lineage>
</organism>
<keyword evidence="5" id="KW-1185">Reference proteome</keyword>
<dbReference type="AlphaFoldDB" id="A0A2K3UY73"/>
<protein>
    <recommendedName>
        <fullName evidence="3">Nudix hydrolase domain-containing protein</fullName>
    </recommendedName>
</protein>
<proteinExistence type="inferred from homology"/>
<dbReference type="PRINTS" id="PR00502">
    <property type="entry name" value="NUDIXFAMILY"/>
</dbReference>
<dbReference type="PROSITE" id="PS00893">
    <property type="entry name" value="NUDIX_BOX"/>
    <property type="match status" value="1"/>
</dbReference>
<dbReference type="InterPro" id="IPR020476">
    <property type="entry name" value="Nudix_hydrolase"/>
</dbReference>
<dbReference type="EMBL" id="PPPD01000001">
    <property type="protein sequence ID" value="PNY81490.1"/>
    <property type="molecule type" value="Genomic_DNA"/>
</dbReference>
<dbReference type="InterPro" id="IPR020084">
    <property type="entry name" value="NUDIX_hydrolase_CS"/>
</dbReference>
<dbReference type="Pfam" id="PF00293">
    <property type="entry name" value="NUDIX"/>
    <property type="match status" value="1"/>
</dbReference>
<evidence type="ECO:0000313" key="5">
    <source>
        <dbReference type="Proteomes" id="UP000236379"/>
    </source>
</evidence>
<dbReference type="SUPFAM" id="SSF55811">
    <property type="entry name" value="Nudix"/>
    <property type="match status" value="1"/>
</dbReference>
<dbReference type="CDD" id="cd02883">
    <property type="entry name" value="NUDIX_Hydrolase"/>
    <property type="match status" value="1"/>
</dbReference>